<dbReference type="EMBL" id="FOKI01000010">
    <property type="protein sequence ID" value="SFB05151.1"/>
    <property type="molecule type" value="Genomic_DNA"/>
</dbReference>
<dbReference type="Gene3D" id="3.90.79.10">
    <property type="entry name" value="Nucleoside Triphosphate Pyrophosphohydrolase"/>
    <property type="match status" value="1"/>
</dbReference>
<dbReference type="RefSeq" id="WP_090040413.1">
    <property type="nucleotide sequence ID" value="NZ_FOKI01000010.1"/>
</dbReference>
<evidence type="ECO:0000313" key="9">
    <source>
        <dbReference type="Proteomes" id="UP000198619"/>
    </source>
</evidence>
<feature type="domain" description="Nudix hydrolase" evidence="7">
    <location>
        <begin position="21"/>
        <end position="152"/>
    </location>
</feature>
<dbReference type="STRING" id="84698.SAMN04488528_101025"/>
<keyword evidence="4" id="KW-0378">Hydrolase</keyword>
<dbReference type="AlphaFoldDB" id="A0A1I0XVY0"/>
<dbReference type="InterPro" id="IPR000086">
    <property type="entry name" value="NUDIX_hydrolase_dom"/>
</dbReference>
<accession>A0A1I0XVY0</accession>
<dbReference type="PROSITE" id="PS51462">
    <property type="entry name" value="NUDIX"/>
    <property type="match status" value="1"/>
</dbReference>
<keyword evidence="3" id="KW-0479">Metal-binding</keyword>
<organism evidence="8 9">
    <name type="scientific">Clostridium frigidicarnis</name>
    <dbReference type="NCBI Taxonomy" id="84698"/>
    <lineage>
        <taxon>Bacteria</taxon>
        <taxon>Bacillati</taxon>
        <taxon>Bacillota</taxon>
        <taxon>Clostridia</taxon>
        <taxon>Eubacteriales</taxon>
        <taxon>Clostridiaceae</taxon>
        <taxon>Clostridium</taxon>
    </lineage>
</organism>
<name>A0A1I0XVY0_9CLOT</name>
<dbReference type="PANTHER" id="PTHR12992">
    <property type="entry name" value="NUDIX HYDROLASE"/>
    <property type="match status" value="1"/>
</dbReference>
<comment type="cofactor">
    <cofactor evidence="2">
        <name>Mg(2+)</name>
        <dbReference type="ChEBI" id="CHEBI:18420"/>
    </cofactor>
</comment>
<sequence>MKVKSINEVFKKRKGKILGDYKEFAVMILICRENKEEYIILEKRALTLRKQPGDICLPGGKIENNETPLEGAIRESCEELNIERKDIEYVGEMDYLVTPYGSIMHVFVSYVNSYPNNFNKDEVHSLMKIPLKYFLNNEPQVYTMNIGPLNYDEFPFHLIEGGKDYKFSAGTLNQYFYSYKESNIWGFTARIIKSFIDYIKENDIE</sequence>
<evidence type="ECO:0000313" key="8">
    <source>
        <dbReference type="EMBL" id="SFB05151.1"/>
    </source>
</evidence>
<reference evidence="8 9" key="1">
    <citation type="submission" date="2016-10" db="EMBL/GenBank/DDBJ databases">
        <authorList>
            <person name="de Groot N.N."/>
        </authorList>
    </citation>
    <scope>NUCLEOTIDE SEQUENCE [LARGE SCALE GENOMIC DNA]</scope>
    <source>
        <strain evidence="8 9">DSM 12271</strain>
    </source>
</reference>
<evidence type="ECO:0000256" key="6">
    <source>
        <dbReference type="ARBA" id="ARBA00023211"/>
    </source>
</evidence>
<keyword evidence="9" id="KW-1185">Reference proteome</keyword>
<dbReference type="PROSITE" id="PS00893">
    <property type="entry name" value="NUDIX_BOX"/>
    <property type="match status" value="1"/>
</dbReference>
<dbReference type="InterPro" id="IPR015797">
    <property type="entry name" value="NUDIX_hydrolase-like_dom_sf"/>
</dbReference>
<gene>
    <name evidence="8" type="ORF">SAMN04488528_101025</name>
</gene>
<evidence type="ECO:0000259" key="7">
    <source>
        <dbReference type="PROSITE" id="PS51462"/>
    </source>
</evidence>
<protein>
    <submittedName>
        <fullName evidence="8">NUDIX domain-containing protein</fullName>
    </submittedName>
</protein>
<evidence type="ECO:0000256" key="3">
    <source>
        <dbReference type="ARBA" id="ARBA00022723"/>
    </source>
</evidence>
<dbReference type="PANTHER" id="PTHR12992:SF11">
    <property type="entry name" value="MITOCHONDRIAL COENZYME A DIPHOSPHATASE NUDT8"/>
    <property type="match status" value="1"/>
</dbReference>
<evidence type="ECO:0000256" key="4">
    <source>
        <dbReference type="ARBA" id="ARBA00022801"/>
    </source>
</evidence>
<dbReference type="CDD" id="cd03426">
    <property type="entry name" value="NUDIX_CoAse_Nudt7"/>
    <property type="match status" value="1"/>
</dbReference>
<evidence type="ECO:0000256" key="5">
    <source>
        <dbReference type="ARBA" id="ARBA00022842"/>
    </source>
</evidence>
<comment type="cofactor">
    <cofactor evidence="1">
        <name>Mn(2+)</name>
        <dbReference type="ChEBI" id="CHEBI:29035"/>
    </cofactor>
</comment>
<evidence type="ECO:0000256" key="1">
    <source>
        <dbReference type="ARBA" id="ARBA00001936"/>
    </source>
</evidence>
<dbReference type="SUPFAM" id="SSF55811">
    <property type="entry name" value="Nudix"/>
    <property type="match status" value="1"/>
</dbReference>
<dbReference type="GO" id="GO:0046872">
    <property type="term" value="F:metal ion binding"/>
    <property type="evidence" value="ECO:0007669"/>
    <property type="project" value="UniProtKB-KW"/>
</dbReference>
<dbReference type="InterPro" id="IPR045121">
    <property type="entry name" value="CoAse"/>
</dbReference>
<dbReference type="Proteomes" id="UP000198619">
    <property type="component" value="Unassembled WGS sequence"/>
</dbReference>
<keyword evidence="5" id="KW-0460">Magnesium</keyword>
<dbReference type="InterPro" id="IPR020084">
    <property type="entry name" value="NUDIX_hydrolase_CS"/>
</dbReference>
<dbReference type="GO" id="GO:0010945">
    <property type="term" value="F:coenzyme A diphosphatase activity"/>
    <property type="evidence" value="ECO:0007669"/>
    <property type="project" value="InterPro"/>
</dbReference>
<evidence type="ECO:0000256" key="2">
    <source>
        <dbReference type="ARBA" id="ARBA00001946"/>
    </source>
</evidence>
<dbReference type="Pfam" id="PF00293">
    <property type="entry name" value="NUDIX"/>
    <property type="match status" value="1"/>
</dbReference>
<keyword evidence="6" id="KW-0464">Manganese</keyword>
<dbReference type="OrthoDB" id="9802805at2"/>
<proteinExistence type="predicted"/>